<gene>
    <name evidence="3" type="ORF">CDAUBV1_LOCUS227</name>
</gene>
<evidence type="ECO:0000256" key="2">
    <source>
        <dbReference type="SAM" id="MobiDB-lite"/>
    </source>
</evidence>
<evidence type="ECO:0000256" key="1">
    <source>
        <dbReference type="SAM" id="Coils"/>
    </source>
</evidence>
<evidence type="ECO:0000313" key="3">
    <source>
        <dbReference type="EMBL" id="CAL5129288.1"/>
    </source>
</evidence>
<feature type="region of interest" description="Disordered" evidence="2">
    <location>
        <begin position="300"/>
        <end position="343"/>
    </location>
</feature>
<sequence length="788" mass="88690">MDVAVNTIDQESDTQCTNCALLSTQLRDYIRLYGRLTQLPTEDASTVVDEKSGAVLFDKSEPPSQLESACDYDQGSARITCSTDCNNSACWIQFNSSEICTDRPNNMDCGSTAGSPLTGHSGVFISETNEEPPCTPESLNTRDNSFSQRFVCRSSTRSVPYHRSDHICKEYPLHPSDEFKQKSGTCGQLGAQVAMLKNRLGRTNSRLLALHAVSQQWKLRAIRAETTIKKNGAKMQPVSVLRRSTLPSYPCGVLNQKLIQLNRQNASLKAKLQRVRLQLGIKNRDCHSPVDQLLDSTNVSAEHPVEQSDDEEQQSQSEAGDKPSPTSETERSKEKGSCGKLGLPSTSVLLEQRNRALVRQLQAAKSAKAVAEHQAVELAHQYRTLSEMLHNKHHKEQRLQRITEHLITCMLKLDKLISSVDDTEAEETGTKEPPSIQSSDKNDNKTAFRFKETSRIMSWTEIYEFSHALGLRLQNVLSSRNTNVSSLVKKIQTLSEQEERRKELIQQLRDFIRSSKARQEETQLQLSALNAELETSRAMENRLKCEARSQRVQLKALINEKHQLASKLESMTEAHSKCNAQLGELQGRLVDWGVQAFTRTKTPSKSDENSDLIKSQIDRLFKIIQYTTRRLSNTVLRIIEDMKVILAGQTEPPCTQSYEVGREIKELQKVVSTESLTLARATASQLLGLSVDQLDRLTFMDASNSLDPDCVATPSTTFPPTKRTTFDQKSLYQKLSRLKQDALGWTKIWPTLLREDCSFTRDKTECDHIIDGINKIIKLWGEITRNSA</sequence>
<feature type="region of interest" description="Disordered" evidence="2">
    <location>
        <begin position="423"/>
        <end position="445"/>
    </location>
</feature>
<name>A0AAV2SYW3_CALDB</name>
<dbReference type="Proteomes" id="UP001497525">
    <property type="component" value="Unassembled WGS sequence"/>
</dbReference>
<organism evidence="3 4">
    <name type="scientific">Calicophoron daubneyi</name>
    <name type="common">Rumen fluke</name>
    <name type="synonym">Paramphistomum daubneyi</name>
    <dbReference type="NCBI Taxonomy" id="300641"/>
    <lineage>
        <taxon>Eukaryota</taxon>
        <taxon>Metazoa</taxon>
        <taxon>Spiralia</taxon>
        <taxon>Lophotrochozoa</taxon>
        <taxon>Platyhelminthes</taxon>
        <taxon>Trematoda</taxon>
        <taxon>Digenea</taxon>
        <taxon>Plagiorchiida</taxon>
        <taxon>Pronocephalata</taxon>
        <taxon>Paramphistomoidea</taxon>
        <taxon>Paramphistomidae</taxon>
        <taxon>Calicophoron</taxon>
    </lineage>
</organism>
<dbReference type="AlphaFoldDB" id="A0AAV2SYW3"/>
<feature type="compositionally biased region" description="Basic and acidic residues" evidence="2">
    <location>
        <begin position="328"/>
        <end position="337"/>
    </location>
</feature>
<protein>
    <submittedName>
        <fullName evidence="3">Uncharacterized protein</fullName>
    </submittedName>
</protein>
<keyword evidence="1" id="KW-0175">Coiled coil</keyword>
<feature type="coiled-coil region" evidence="1">
    <location>
        <begin position="251"/>
        <end position="278"/>
    </location>
</feature>
<dbReference type="EMBL" id="CAXLJL010000001">
    <property type="protein sequence ID" value="CAL5129288.1"/>
    <property type="molecule type" value="Genomic_DNA"/>
</dbReference>
<comment type="caution">
    <text evidence="3">The sequence shown here is derived from an EMBL/GenBank/DDBJ whole genome shotgun (WGS) entry which is preliminary data.</text>
</comment>
<proteinExistence type="predicted"/>
<feature type="coiled-coil region" evidence="1">
    <location>
        <begin position="487"/>
        <end position="574"/>
    </location>
</feature>
<accession>A0AAV2SYW3</accession>
<reference evidence="3" key="1">
    <citation type="submission" date="2024-06" db="EMBL/GenBank/DDBJ databases">
        <authorList>
            <person name="Liu X."/>
            <person name="Lenzi L."/>
            <person name="Haldenby T S."/>
            <person name="Uol C."/>
        </authorList>
    </citation>
    <scope>NUCLEOTIDE SEQUENCE</scope>
</reference>
<evidence type="ECO:0000313" key="4">
    <source>
        <dbReference type="Proteomes" id="UP001497525"/>
    </source>
</evidence>